<keyword evidence="1" id="KW-0732">Signal</keyword>
<sequence length="302" mass="32169">MRQAILVVSTLAALAITPTARGAYVVLGNAADRNTFLGLLNNHSNGGTWALDAMNQLVFTPNANPINFFASRLNTFNTTANRTVEVGLNQGGVLVGAFLGNGIQRLDLADIMAFTVNAAAQVQPLLDTQASVLMHELGELFLDGPLGSFPNSHLFGGIQEQNNQLTALGIRGMRLNQDQFRLIGAPMGNVQQYEIRLRFQTTQAVPAAGGQPMLPAGATYFEVIRGRIIGGNFGVTNIRPGIVDLGVAYDDTDNNIIIDEVFAIVPEPASALLTLLGVSGVWAARWRLRRRGAGAGESGSAW</sequence>
<protein>
    <submittedName>
        <fullName evidence="2">PEP-CTERM sorting domain-containing protein</fullName>
    </submittedName>
</protein>
<gene>
    <name evidence="2" type="ORF">TsocGM_03425</name>
</gene>
<keyword evidence="3" id="KW-1185">Reference proteome</keyword>
<dbReference type="NCBIfam" id="TIGR02595">
    <property type="entry name" value="PEP_CTERM"/>
    <property type="match status" value="1"/>
</dbReference>
<feature type="signal peptide" evidence="1">
    <location>
        <begin position="1"/>
        <end position="22"/>
    </location>
</feature>
<name>A0A432MPI8_9BACT</name>
<evidence type="ECO:0000313" key="3">
    <source>
        <dbReference type="Proteomes" id="UP000280296"/>
    </source>
</evidence>
<proteinExistence type="predicted"/>
<dbReference type="InterPro" id="IPR013424">
    <property type="entry name" value="Ice-binding_C"/>
</dbReference>
<feature type="chain" id="PRO_5019332572" evidence="1">
    <location>
        <begin position="23"/>
        <end position="302"/>
    </location>
</feature>
<reference evidence="2 3" key="2">
    <citation type="submission" date="2019-01" db="EMBL/GenBank/DDBJ databases">
        <title>Tautonia sociabilis, a novel thermotolerant planctomycete of Isosphaeraceae family, isolated from a 4000 m deep subterranean habitat.</title>
        <authorList>
            <person name="Kovaleva O.L."/>
            <person name="Elcheninov A.G."/>
            <person name="Van Heerden E."/>
            <person name="Toshchakov S.V."/>
            <person name="Novikov A."/>
            <person name="Bonch-Osmolovskaya E.A."/>
            <person name="Kublanov I.V."/>
        </authorList>
    </citation>
    <scope>NUCLEOTIDE SEQUENCE [LARGE SCALE GENOMIC DNA]</scope>
    <source>
        <strain evidence="2 3">GM2012</strain>
    </source>
</reference>
<dbReference type="RefSeq" id="WP_126723914.1">
    <property type="nucleotide sequence ID" value="NZ_RYZH01000004.1"/>
</dbReference>
<comment type="caution">
    <text evidence="2">The sequence shown here is derived from an EMBL/GenBank/DDBJ whole genome shotgun (WGS) entry which is preliminary data.</text>
</comment>
<dbReference type="EMBL" id="RYZH01000004">
    <property type="protein sequence ID" value="RUL89179.1"/>
    <property type="molecule type" value="Genomic_DNA"/>
</dbReference>
<dbReference type="Proteomes" id="UP000280296">
    <property type="component" value="Unassembled WGS sequence"/>
</dbReference>
<reference evidence="2 3" key="1">
    <citation type="submission" date="2018-12" db="EMBL/GenBank/DDBJ databases">
        <authorList>
            <person name="Toschakov S.V."/>
        </authorList>
    </citation>
    <scope>NUCLEOTIDE SEQUENCE [LARGE SCALE GENOMIC DNA]</scope>
    <source>
        <strain evidence="2 3">GM2012</strain>
    </source>
</reference>
<organism evidence="2 3">
    <name type="scientific">Tautonia sociabilis</name>
    <dbReference type="NCBI Taxonomy" id="2080755"/>
    <lineage>
        <taxon>Bacteria</taxon>
        <taxon>Pseudomonadati</taxon>
        <taxon>Planctomycetota</taxon>
        <taxon>Planctomycetia</taxon>
        <taxon>Isosphaerales</taxon>
        <taxon>Isosphaeraceae</taxon>
        <taxon>Tautonia</taxon>
    </lineage>
</organism>
<evidence type="ECO:0000256" key="1">
    <source>
        <dbReference type="SAM" id="SignalP"/>
    </source>
</evidence>
<evidence type="ECO:0000313" key="2">
    <source>
        <dbReference type="EMBL" id="RUL89179.1"/>
    </source>
</evidence>
<dbReference type="AlphaFoldDB" id="A0A432MPI8"/>
<accession>A0A432MPI8</accession>